<gene>
    <name evidence="1" type="ORF">KQI88_17335</name>
</gene>
<accession>A0ABS6G996</accession>
<protein>
    <submittedName>
        <fullName evidence="1">Uncharacterized protein</fullName>
    </submittedName>
</protein>
<dbReference type="EMBL" id="JAHLQK010000009">
    <property type="protein sequence ID" value="MBU5678178.1"/>
    <property type="molecule type" value="Genomic_DNA"/>
</dbReference>
<evidence type="ECO:0000313" key="2">
    <source>
        <dbReference type="Proteomes" id="UP000779508"/>
    </source>
</evidence>
<dbReference type="Proteomes" id="UP000779508">
    <property type="component" value="Unassembled WGS sequence"/>
</dbReference>
<evidence type="ECO:0000313" key="1">
    <source>
        <dbReference type="EMBL" id="MBU5678178.1"/>
    </source>
</evidence>
<proteinExistence type="predicted"/>
<comment type="caution">
    <text evidence="1">The sequence shown here is derived from an EMBL/GenBank/DDBJ whole genome shotgun (WGS) entry which is preliminary data.</text>
</comment>
<keyword evidence="2" id="KW-1185">Reference proteome</keyword>
<reference evidence="1 2" key="1">
    <citation type="submission" date="2021-06" db="EMBL/GenBank/DDBJ databases">
        <authorList>
            <person name="Sun Q."/>
            <person name="Li D."/>
        </authorList>
    </citation>
    <scope>NUCLEOTIDE SEQUENCE [LARGE SCALE GENOMIC DNA]</scope>
    <source>
        <strain evidence="1 2">MSJ-5</strain>
    </source>
</reference>
<organism evidence="1 2">
    <name type="scientific">Alkaliphilus flagellatus</name>
    <dbReference type="NCBI Taxonomy" id="2841507"/>
    <lineage>
        <taxon>Bacteria</taxon>
        <taxon>Bacillati</taxon>
        <taxon>Bacillota</taxon>
        <taxon>Clostridia</taxon>
        <taxon>Peptostreptococcales</taxon>
        <taxon>Natronincolaceae</taxon>
        <taxon>Alkaliphilus</taxon>
    </lineage>
</organism>
<dbReference type="RefSeq" id="WP_212381098.1">
    <property type="nucleotide sequence ID" value="NZ_JAHLQK010000009.1"/>
</dbReference>
<name>A0ABS6G996_9FIRM</name>
<sequence length="62" mass="7858">MKKKKVDKFILERSFNYNYEEDVYDRLKSIENNRNDFYTNRSKMKRPEYDYEEDAYEPEIEE</sequence>